<reference evidence="2 4" key="1">
    <citation type="journal article" date="2012" name="Nature">
        <title>Algal genomes reveal evolutionary mosaicism and the fate of nucleomorphs.</title>
        <authorList>
            <consortium name="DOE Joint Genome Institute"/>
            <person name="Curtis B.A."/>
            <person name="Tanifuji G."/>
            <person name="Burki F."/>
            <person name="Gruber A."/>
            <person name="Irimia M."/>
            <person name="Maruyama S."/>
            <person name="Arias M.C."/>
            <person name="Ball S.G."/>
            <person name="Gile G.H."/>
            <person name="Hirakawa Y."/>
            <person name="Hopkins J.F."/>
            <person name="Kuo A."/>
            <person name="Rensing S.A."/>
            <person name="Schmutz J."/>
            <person name="Symeonidi A."/>
            <person name="Elias M."/>
            <person name="Eveleigh R.J."/>
            <person name="Herman E.K."/>
            <person name="Klute M.J."/>
            <person name="Nakayama T."/>
            <person name="Obornik M."/>
            <person name="Reyes-Prieto A."/>
            <person name="Armbrust E.V."/>
            <person name="Aves S.J."/>
            <person name="Beiko R.G."/>
            <person name="Coutinho P."/>
            <person name="Dacks J.B."/>
            <person name="Durnford D.G."/>
            <person name="Fast N.M."/>
            <person name="Green B.R."/>
            <person name="Grisdale C.J."/>
            <person name="Hempel F."/>
            <person name="Henrissat B."/>
            <person name="Hoppner M.P."/>
            <person name="Ishida K."/>
            <person name="Kim E."/>
            <person name="Koreny L."/>
            <person name="Kroth P.G."/>
            <person name="Liu Y."/>
            <person name="Malik S.B."/>
            <person name="Maier U.G."/>
            <person name="McRose D."/>
            <person name="Mock T."/>
            <person name="Neilson J.A."/>
            <person name="Onodera N.T."/>
            <person name="Poole A.M."/>
            <person name="Pritham E.J."/>
            <person name="Richards T.A."/>
            <person name="Rocap G."/>
            <person name="Roy S.W."/>
            <person name="Sarai C."/>
            <person name="Schaack S."/>
            <person name="Shirato S."/>
            <person name="Slamovits C.H."/>
            <person name="Spencer D.F."/>
            <person name="Suzuki S."/>
            <person name="Worden A.Z."/>
            <person name="Zauner S."/>
            <person name="Barry K."/>
            <person name="Bell C."/>
            <person name="Bharti A.K."/>
            <person name="Crow J.A."/>
            <person name="Grimwood J."/>
            <person name="Kramer R."/>
            <person name="Lindquist E."/>
            <person name="Lucas S."/>
            <person name="Salamov A."/>
            <person name="McFadden G.I."/>
            <person name="Lane C.E."/>
            <person name="Keeling P.J."/>
            <person name="Gray M.W."/>
            <person name="Grigoriev I.V."/>
            <person name="Archibald J.M."/>
        </authorList>
    </citation>
    <scope>NUCLEOTIDE SEQUENCE</scope>
    <source>
        <strain evidence="2 4">CCMP2712</strain>
    </source>
</reference>
<evidence type="ECO:0000256" key="1">
    <source>
        <dbReference type="SAM" id="MobiDB-lite"/>
    </source>
</evidence>
<feature type="compositionally biased region" description="Basic and acidic residues" evidence="1">
    <location>
        <begin position="42"/>
        <end position="73"/>
    </location>
</feature>
<name>L1IY07_GUITC</name>
<dbReference type="KEGG" id="gtt:GUITHDRAFT_112986"/>
<dbReference type="Proteomes" id="UP000011087">
    <property type="component" value="Unassembled WGS sequence"/>
</dbReference>
<dbReference type="AlphaFoldDB" id="L1IY07"/>
<protein>
    <submittedName>
        <fullName evidence="2 3">Uncharacterized protein</fullName>
    </submittedName>
</protein>
<evidence type="ECO:0000313" key="4">
    <source>
        <dbReference type="Proteomes" id="UP000011087"/>
    </source>
</evidence>
<dbReference type="GeneID" id="17297618"/>
<reference evidence="3" key="3">
    <citation type="submission" date="2015-06" db="UniProtKB">
        <authorList>
            <consortium name="EnsemblProtists"/>
        </authorList>
    </citation>
    <scope>IDENTIFICATION</scope>
</reference>
<dbReference type="RefSeq" id="XP_005827962.1">
    <property type="nucleotide sequence ID" value="XM_005827905.1"/>
</dbReference>
<organism evidence="2">
    <name type="scientific">Guillardia theta (strain CCMP2712)</name>
    <name type="common">Cryptophyte</name>
    <dbReference type="NCBI Taxonomy" id="905079"/>
    <lineage>
        <taxon>Eukaryota</taxon>
        <taxon>Cryptophyceae</taxon>
        <taxon>Pyrenomonadales</taxon>
        <taxon>Geminigeraceae</taxon>
        <taxon>Guillardia</taxon>
    </lineage>
</organism>
<dbReference type="PaxDb" id="55529-EKX40982"/>
<dbReference type="EMBL" id="JH993027">
    <property type="protein sequence ID" value="EKX40982.1"/>
    <property type="molecule type" value="Genomic_DNA"/>
</dbReference>
<keyword evidence="4" id="KW-1185">Reference proteome</keyword>
<proteinExistence type="predicted"/>
<reference evidence="4" key="2">
    <citation type="submission" date="2012-11" db="EMBL/GenBank/DDBJ databases">
        <authorList>
            <person name="Kuo A."/>
            <person name="Curtis B.A."/>
            <person name="Tanifuji G."/>
            <person name="Burki F."/>
            <person name="Gruber A."/>
            <person name="Irimia M."/>
            <person name="Maruyama S."/>
            <person name="Arias M.C."/>
            <person name="Ball S.G."/>
            <person name="Gile G.H."/>
            <person name="Hirakawa Y."/>
            <person name="Hopkins J.F."/>
            <person name="Rensing S.A."/>
            <person name="Schmutz J."/>
            <person name="Symeonidi A."/>
            <person name="Elias M."/>
            <person name="Eveleigh R.J."/>
            <person name="Herman E.K."/>
            <person name="Klute M.J."/>
            <person name="Nakayama T."/>
            <person name="Obornik M."/>
            <person name="Reyes-Prieto A."/>
            <person name="Armbrust E.V."/>
            <person name="Aves S.J."/>
            <person name="Beiko R.G."/>
            <person name="Coutinho P."/>
            <person name="Dacks J.B."/>
            <person name="Durnford D.G."/>
            <person name="Fast N.M."/>
            <person name="Green B.R."/>
            <person name="Grisdale C."/>
            <person name="Hempe F."/>
            <person name="Henrissat B."/>
            <person name="Hoppner M.P."/>
            <person name="Ishida K.-I."/>
            <person name="Kim E."/>
            <person name="Koreny L."/>
            <person name="Kroth P.G."/>
            <person name="Liu Y."/>
            <person name="Malik S.-B."/>
            <person name="Maier U.G."/>
            <person name="McRose D."/>
            <person name="Mock T."/>
            <person name="Neilson J.A."/>
            <person name="Onodera N.T."/>
            <person name="Poole A.M."/>
            <person name="Pritham E.J."/>
            <person name="Richards T.A."/>
            <person name="Rocap G."/>
            <person name="Roy S.W."/>
            <person name="Sarai C."/>
            <person name="Schaack S."/>
            <person name="Shirato S."/>
            <person name="Slamovits C.H."/>
            <person name="Spencer D.F."/>
            <person name="Suzuki S."/>
            <person name="Worden A.Z."/>
            <person name="Zauner S."/>
            <person name="Barry K."/>
            <person name="Bell C."/>
            <person name="Bharti A.K."/>
            <person name="Crow J.A."/>
            <person name="Grimwood J."/>
            <person name="Kramer R."/>
            <person name="Lindquist E."/>
            <person name="Lucas S."/>
            <person name="Salamov A."/>
            <person name="McFadden G.I."/>
            <person name="Lane C.E."/>
            <person name="Keeling P.J."/>
            <person name="Gray M.W."/>
            <person name="Grigoriev I.V."/>
            <person name="Archibald J.M."/>
        </authorList>
    </citation>
    <scope>NUCLEOTIDE SEQUENCE</scope>
    <source>
        <strain evidence="4">CCMP2712</strain>
    </source>
</reference>
<gene>
    <name evidence="2" type="ORF">GUITHDRAFT_112986</name>
</gene>
<evidence type="ECO:0000313" key="3">
    <source>
        <dbReference type="EnsemblProtists" id="EKX40982"/>
    </source>
</evidence>
<sequence>MDTKTVAIRTKAKEAASSINTDMLMGRLCKGDVRGARGSGGSKEDNKEKNHVCPMSLERDSKAPGDARQDIST</sequence>
<feature type="region of interest" description="Disordered" evidence="1">
    <location>
        <begin position="32"/>
        <end position="73"/>
    </location>
</feature>
<accession>L1IY07</accession>
<evidence type="ECO:0000313" key="2">
    <source>
        <dbReference type="EMBL" id="EKX40982.1"/>
    </source>
</evidence>
<dbReference type="HOGENOM" id="CLU_2710084_0_0_1"/>
<dbReference type="EnsemblProtists" id="EKX40982">
    <property type="protein sequence ID" value="EKX40982"/>
    <property type="gene ID" value="GUITHDRAFT_112986"/>
</dbReference>